<dbReference type="InterPro" id="IPR016181">
    <property type="entry name" value="Acyl_CoA_acyltransferase"/>
</dbReference>
<dbReference type="Pfam" id="PF13302">
    <property type="entry name" value="Acetyltransf_3"/>
    <property type="match status" value="1"/>
</dbReference>
<feature type="domain" description="N-acetyltransferase" evidence="1">
    <location>
        <begin position="42"/>
        <end position="191"/>
    </location>
</feature>
<dbReference type="SUPFAM" id="SSF55729">
    <property type="entry name" value="Acyl-CoA N-acyltransferases (Nat)"/>
    <property type="match status" value="1"/>
</dbReference>
<dbReference type="GO" id="GO:1990189">
    <property type="term" value="F:protein N-terminal-serine acetyltransferase activity"/>
    <property type="evidence" value="ECO:0007669"/>
    <property type="project" value="TreeGrafter"/>
</dbReference>
<dbReference type="InterPro" id="IPR000182">
    <property type="entry name" value="GNAT_dom"/>
</dbReference>
<reference evidence="2" key="1">
    <citation type="submission" date="2022-04" db="EMBL/GenBank/DDBJ databases">
        <title>Diverse halophilic archaea isolated from saline environments.</title>
        <authorList>
            <person name="Cui H.-L."/>
        </authorList>
    </citation>
    <scope>NUCLEOTIDE SEQUENCE</scope>
    <source>
        <strain evidence="2">XZYJT40</strain>
    </source>
</reference>
<dbReference type="InterPro" id="IPR051908">
    <property type="entry name" value="Ribosomal_N-acetyltransferase"/>
</dbReference>
<evidence type="ECO:0000313" key="2">
    <source>
        <dbReference type="EMBL" id="UPW00854.1"/>
    </source>
</evidence>
<dbReference type="KEGG" id="haxz:M0R88_01830"/>
<dbReference type="RefSeq" id="WP_248655262.1">
    <property type="nucleotide sequence ID" value="NZ_CP096658.1"/>
</dbReference>
<dbReference type="GO" id="GO:0005737">
    <property type="term" value="C:cytoplasm"/>
    <property type="evidence" value="ECO:0007669"/>
    <property type="project" value="TreeGrafter"/>
</dbReference>
<name>A0A8U0IKX6_9EURY</name>
<evidence type="ECO:0000313" key="3">
    <source>
        <dbReference type="Proteomes" id="UP000830434"/>
    </source>
</evidence>
<sequence>MLPERIETDRLELTALTPENVDVLAYYDICSGNAGDDIDAVTEHLPWEPHDTPKETKEFLDRLADQRAAGENAEFLVRPKGGDEGPDDDRIAGTVGLAPHWDRRTGELGIWLREPFWGRGYYDEAFAELARVAFERLDLDAVEIVHRHGNANSRRATEKFVERFGGRHEGRLRNYWTGPGGPADAHRYTVARDEYGANAEADR</sequence>
<dbReference type="PROSITE" id="PS51186">
    <property type="entry name" value="GNAT"/>
    <property type="match status" value="1"/>
</dbReference>
<dbReference type="GO" id="GO:0008999">
    <property type="term" value="F:protein-N-terminal-alanine acetyltransferase activity"/>
    <property type="evidence" value="ECO:0007669"/>
    <property type="project" value="TreeGrafter"/>
</dbReference>
<gene>
    <name evidence="2" type="ORF">M0R88_01830</name>
</gene>
<dbReference type="EMBL" id="CP096658">
    <property type="protein sequence ID" value="UPW00854.1"/>
    <property type="molecule type" value="Genomic_DNA"/>
</dbReference>
<dbReference type="Gene3D" id="3.40.630.30">
    <property type="match status" value="1"/>
</dbReference>
<organism evidence="2 3">
    <name type="scientific">Halorussus gelatinilyticus</name>
    <dbReference type="NCBI Taxonomy" id="2937524"/>
    <lineage>
        <taxon>Archaea</taxon>
        <taxon>Methanobacteriati</taxon>
        <taxon>Methanobacteriota</taxon>
        <taxon>Stenosarchaea group</taxon>
        <taxon>Halobacteria</taxon>
        <taxon>Halobacteriales</taxon>
        <taxon>Haladaptataceae</taxon>
        <taxon>Halorussus</taxon>
    </lineage>
</organism>
<dbReference type="PANTHER" id="PTHR43441">
    <property type="entry name" value="RIBOSOMAL-PROTEIN-SERINE ACETYLTRANSFERASE"/>
    <property type="match status" value="1"/>
</dbReference>
<dbReference type="PANTHER" id="PTHR43441:SF11">
    <property type="entry name" value="RIBOSOMAL-PROTEIN-SERINE ACETYLTRANSFERASE"/>
    <property type="match status" value="1"/>
</dbReference>
<proteinExistence type="predicted"/>
<protein>
    <submittedName>
        <fullName evidence="2">GNAT family N-acetyltransferase</fullName>
    </submittedName>
</protein>
<dbReference type="Proteomes" id="UP000830434">
    <property type="component" value="Chromosome"/>
</dbReference>
<dbReference type="AlphaFoldDB" id="A0A8U0IKX6"/>
<evidence type="ECO:0000259" key="1">
    <source>
        <dbReference type="PROSITE" id="PS51186"/>
    </source>
</evidence>
<keyword evidence="3" id="KW-1185">Reference proteome</keyword>
<accession>A0A8U0IKX6</accession>
<dbReference type="GeneID" id="72188555"/>